<comment type="function">
    <text evidence="6">Catalyzes the dehydration of the S-form of NAD(P)HX at the expense of ADP, which is converted to AMP. Together with NAD(P)HX epimerase, which catalyzes the epimerization of the S- and R-forms, the enzyme allows the repair of both epimers of NAD(P)HX, a damaged form of NAD(P)H that is a result of enzymatic or heat-dependent hydration.</text>
</comment>
<comment type="cofactor">
    <cofactor evidence="6">
        <name>Mg(2+)</name>
        <dbReference type="ChEBI" id="CHEBI:18420"/>
    </cofactor>
</comment>
<keyword evidence="1 6" id="KW-0547">Nucleotide-binding</keyword>
<dbReference type="PROSITE" id="PS51383">
    <property type="entry name" value="YJEF_C_3"/>
    <property type="match status" value="1"/>
</dbReference>
<evidence type="ECO:0000256" key="3">
    <source>
        <dbReference type="ARBA" id="ARBA00022857"/>
    </source>
</evidence>
<comment type="subunit">
    <text evidence="6">Homotetramer.</text>
</comment>
<feature type="binding site" evidence="6">
    <location>
        <position position="40"/>
    </location>
    <ligand>
        <name>(6S)-NADPHX</name>
        <dbReference type="ChEBI" id="CHEBI:64076"/>
    </ligand>
</feature>
<dbReference type="HAMAP" id="MF_01965">
    <property type="entry name" value="NADHX_dehydratase"/>
    <property type="match status" value="1"/>
</dbReference>
<dbReference type="GO" id="GO:0110051">
    <property type="term" value="P:metabolite repair"/>
    <property type="evidence" value="ECO:0007669"/>
    <property type="project" value="TreeGrafter"/>
</dbReference>
<dbReference type="CDD" id="cd01171">
    <property type="entry name" value="YXKO-related"/>
    <property type="match status" value="1"/>
</dbReference>
<dbReference type="Gene3D" id="3.40.1190.20">
    <property type="match status" value="1"/>
</dbReference>
<dbReference type="RefSeq" id="WP_086331043.1">
    <property type="nucleotide sequence ID" value="NZ_NGLE02000001.1"/>
</dbReference>
<dbReference type="InterPro" id="IPR029056">
    <property type="entry name" value="Ribokinase-like"/>
</dbReference>
<evidence type="ECO:0000259" key="7">
    <source>
        <dbReference type="PROSITE" id="PS51383"/>
    </source>
</evidence>
<keyword evidence="3 6" id="KW-0521">NADP</keyword>
<dbReference type="STRING" id="1834181.A5880_002162"/>
<accession>A0A242CDN9</accession>
<feature type="domain" description="YjeF C-terminal" evidence="7">
    <location>
        <begin position="5"/>
        <end position="273"/>
    </location>
</feature>
<feature type="binding site" evidence="6">
    <location>
        <position position="215"/>
    </location>
    <ligand>
        <name>AMP</name>
        <dbReference type="ChEBI" id="CHEBI:456215"/>
    </ligand>
</feature>
<evidence type="ECO:0000313" key="9">
    <source>
        <dbReference type="EMBL" id="OTO07892.1"/>
    </source>
</evidence>
<dbReference type="AlphaFoldDB" id="A0A242CDN9"/>
<evidence type="ECO:0000256" key="1">
    <source>
        <dbReference type="ARBA" id="ARBA00022741"/>
    </source>
</evidence>
<feature type="binding site" evidence="6">
    <location>
        <position position="101"/>
    </location>
    <ligand>
        <name>(6S)-NADPHX</name>
        <dbReference type="ChEBI" id="CHEBI:64076"/>
    </ligand>
</feature>
<keyword evidence="2 6" id="KW-0067">ATP-binding</keyword>
<reference evidence="9" key="1">
    <citation type="submission" date="2017-05" db="EMBL/GenBank/DDBJ databases">
        <title>The Genome Sequence of Enterococcus sp. 4G2_DIV0659.</title>
        <authorList>
            <consortium name="The Broad Institute Genomics Platform"/>
            <consortium name="The Broad Institute Genomic Center for Infectious Diseases"/>
            <person name="Earl A."/>
            <person name="Manson A."/>
            <person name="Schwartman J."/>
            <person name="Gilmore M."/>
            <person name="Abouelleil A."/>
            <person name="Cao P."/>
            <person name="Chapman S."/>
            <person name="Cusick C."/>
            <person name="Shea T."/>
            <person name="Young S."/>
            <person name="Neafsey D."/>
            <person name="Nusbaum C."/>
            <person name="Birren B."/>
        </authorList>
    </citation>
    <scope>NUCLEOTIDE SEQUENCE [LARGE SCALE GENOMIC DNA]</scope>
    <source>
        <strain evidence="9">4G2_DIV0659</strain>
    </source>
</reference>
<dbReference type="GO" id="GO:0052855">
    <property type="term" value="F:ADP-dependent NAD(P)H-hydrate dehydratase activity"/>
    <property type="evidence" value="ECO:0007669"/>
    <property type="project" value="UniProtKB-UniRule"/>
</dbReference>
<reference evidence="8 10" key="2">
    <citation type="submission" date="2018-07" db="EMBL/GenBank/DDBJ databases">
        <title>The Genome Sequence of Enterococcus sp. DIV0659b.</title>
        <authorList>
            <consortium name="The Broad Institute Genomics Platform"/>
            <consortium name="The Broad Institute Genomic Center for Infectious Diseases"/>
            <person name="Earl A."/>
            <person name="Manson A."/>
            <person name="Schwartman J."/>
            <person name="Gilmore M."/>
            <person name="Abouelleil A."/>
            <person name="Cao P."/>
            <person name="Chapman S."/>
            <person name="Cusick C."/>
            <person name="Shea T."/>
            <person name="Young S."/>
            <person name="Neafsey D."/>
            <person name="Nusbaum C."/>
            <person name="Birren B."/>
        </authorList>
    </citation>
    <scope>NUCLEOTIDE SEQUENCE [LARGE SCALE GENOMIC DNA]</scope>
    <source>
        <strain evidence="8 10">4G2_DIV0659</strain>
    </source>
</reference>
<evidence type="ECO:0000256" key="2">
    <source>
        <dbReference type="ARBA" id="ARBA00022840"/>
    </source>
</evidence>
<evidence type="ECO:0000256" key="6">
    <source>
        <dbReference type="HAMAP-Rule" id="MF_01965"/>
    </source>
</evidence>
<dbReference type="Pfam" id="PF01256">
    <property type="entry name" value="Carb_kinase"/>
    <property type="match status" value="1"/>
</dbReference>
<dbReference type="EC" id="4.2.1.136" evidence="6"/>
<proteinExistence type="inferred from homology"/>
<comment type="catalytic activity">
    <reaction evidence="6">
        <text>(6S)-NADPHX + ADP = AMP + phosphate + NADPH + H(+)</text>
        <dbReference type="Rhea" id="RHEA:32235"/>
        <dbReference type="ChEBI" id="CHEBI:15378"/>
        <dbReference type="ChEBI" id="CHEBI:43474"/>
        <dbReference type="ChEBI" id="CHEBI:57783"/>
        <dbReference type="ChEBI" id="CHEBI:64076"/>
        <dbReference type="ChEBI" id="CHEBI:456215"/>
        <dbReference type="ChEBI" id="CHEBI:456216"/>
        <dbReference type="EC" id="4.2.1.136"/>
    </reaction>
</comment>
<comment type="catalytic activity">
    <reaction evidence="6">
        <text>(6S)-NADHX + ADP = AMP + phosphate + NADH + H(+)</text>
        <dbReference type="Rhea" id="RHEA:32223"/>
        <dbReference type="ChEBI" id="CHEBI:15378"/>
        <dbReference type="ChEBI" id="CHEBI:43474"/>
        <dbReference type="ChEBI" id="CHEBI:57945"/>
        <dbReference type="ChEBI" id="CHEBI:64074"/>
        <dbReference type="ChEBI" id="CHEBI:456215"/>
        <dbReference type="ChEBI" id="CHEBI:456216"/>
        <dbReference type="EC" id="4.2.1.136"/>
    </reaction>
</comment>
<feature type="binding site" evidence="6">
    <location>
        <begin position="187"/>
        <end position="191"/>
    </location>
    <ligand>
        <name>AMP</name>
        <dbReference type="ChEBI" id="CHEBI:456215"/>
    </ligand>
</feature>
<evidence type="ECO:0000313" key="10">
    <source>
        <dbReference type="Proteomes" id="UP000195139"/>
    </source>
</evidence>
<evidence type="ECO:0000256" key="4">
    <source>
        <dbReference type="ARBA" id="ARBA00023027"/>
    </source>
</evidence>
<dbReference type="GO" id="GO:0052856">
    <property type="term" value="F:NAD(P)HX epimerase activity"/>
    <property type="evidence" value="ECO:0007669"/>
    <property type="project" value="TreeGrafter"/>
</dbReference>
<dbReference type="EMBL" id="NGLE01000003">
    <property type="protein sequence ID" value="OTO07892.1"/>
    <property type="molecule type" value="Genomic_DNA"/>
</dbReference>
<evidence type="ECO:0000313" key="8">
    <source>
        <dbReference type="EMBL" id="MEI5993728.1"/>
    </source>
</evidence>
<dbReference type="OrthoDB" id="9806925at2"/>
<dbReference type="PANTHER" id="PTHR12592:SF0">
    <property type="entry name" value="ATP-DEPENDENT (S)-NAD(P)H-HYDRATE DEHYDRATASE"/>
    <property type="match status" value="1"/>
</dbReference>
<dbReference type="SUPFAM" id="SSF53613">
    <property type="entry name" value="Ribokinase-like"/>
    <property type="match status" value="1"/>
</dbReference>
<sequence length="285" mass="31395">MNVLTQEDLSAVIQPRPKNAHKGTFGRSVLIGGNDTYGGAIIMSAEACVKSGCGLTSVVTAGKNHAALHARLPEAMVLDWMLTHELNDLLNTADVILIGPGLGLDPHSQEILKHVLHAQHASQWLVIDGSAITLFAQNHYSLNYPKQVVFTPHQMEWERLSGFSLAEQTVEHNRMGQKRLDATIVLKSHRTEIYTNDTHYKNPLGTPAMATGGMGDTLAGMITGFLAQFSEKEAAICAAVYLHSLIGEELGKENYVVLPTELSKHLPTYMKRFEHSKNKDERNDY</sequence>
<dbReference type="InterPro" id="IPR017953">
    <property type="entry name" value="Carbohydrate_kinase_pred_CS"/>
</dbReference>
<dbReference type="InterPro" id="IPR000631">
    <property type="entry name" value="CARKD"/>
</dbReference>
<feature type="binding site" evidence="6">
    <location>
        <position position="216"/>
    </location>
    <ligand>
        <name>(6S)-NADPHX</name>
        <dbReference type="ChEBI" id="CHEBI:64076"/>
    </ligand>
</feature>
<dbReference type="EMBL" id="NGLE02000001">
    <property type="protein sequence ID" value="MEI5993728.1"/>
    <property type="molecule type" value="Genomic_DNA"/>
</dbReference>
<comment type="similarity">
    <text evidence="6">Belongs to the NnrD/CARKD family.</text>
</comment>
<dbReference type="GO" id="GO:0046496">
    <property type="term" value="P:nicotinamide nucleotide metabolic process"/>
    <property type="evidence" value="ECO:0007669"/>
    <property type="project" value="UniProtKB-UniRule"/>
</dbReference>
<organism evidence="9">
    <name type="scientific">Candidatus Enterococcus mansonii</name>
    <dbReference type="NCBI Taxonomy" id="1834181"/>
    <lineage>
        <taxon>Bacteria</taxon>
        <taxon>Bacillati</taxon>
        <taxon>Bacillota</taxon>
        <taxon>Bacilli</taxon>
        <taxon>Lactobacillales</taxon>
        <taxon>Enterococcaceae</taxon>
        <taxon>Enterococcus</taxon>
    </lineage>
</organism>
<keyword evidence="4 6" id="KW-0520">NAD</keyword>
<protein>
    <recommendedName>
        <fullName evidence="6">ADP-dependent (S)-NAD(P)H-hydrate dehydratase</fullName>
        <ecNumber evidence="6">4.2.1.136</ecNumber>
    </recommendedName>
    <alternativeName>
        <fullName evidence="6">ADP-dependent NAD(P)HX dehydratase</fullName>
    </alternativeName>
</protein>
<gene>
    <name evidence="6" type="primary">nnrD</name>
    <name evidence="8" type="ORF">A5880_001275</name>
    <name evidence="9" type="ORF">A5880_002162</name>
</gene>
<dbReference type="GO" id="GO:0005524">
    <property type="term" value="F:ATP binding"/>
    <property type="evidence" value="ECO:0007669"/>
    <property type="project" value="UniProtKB-KW"/>
</dbReference>
<comment type="caution">
    <text evidence="9">The sequence shown here is derived from an EMBL/GenBank/DDBJ whole genome shotgun (WGS) entry which is preliminary data.</text>
</comment>
<dbReference type="NCBIfam" id="TIGR00196">
    <property type="entry name" value="yjeF_cterm"/>
    <property type="match status" value="1"/>
</dbReference>
<dbReference type="PROSITE" id="PS01049">
    <property type="entry name" value="YJEF_C_1"/>
    <property type="match status" value="1"/>
</dbReference>
<name>A0A242CDN9_9ENTE</name>
<dbReference type="PROSITE" id="PS01050">
    <property type="entry name" value="YJEF_C_2"/>
    <property type="match status" value="1"/>
</dbReference>
<evidence type="ECO:0000256" key="5">
    <source>
        <dbReference type="ARBA" id="ARBA00023239"/>
    </source>
</evidence>
<feature type="binding site" evidence="6">
    <location>
        <position position="153"/>
    </location>
    <ligand>
        <name>(6S)-NADPHX</name>
        <dbReference type="ChEBI" id="CHEBI:64076"/>
    </ligand>
</feature>
<keyword evidence="10" id="KW-1185">Reference proteome</keyword>
<dbReference type="Proteomes" id="UP000195139">
    <property type="component" value="Unassembled WGS sequence"/>
</dbReference>
<keyword evidence="5 6" id="KW-0456">Lyase</keyword>
<dbReference type="PANTHER" id="PTHR12592">
    <property type="entry name" value="ATP-DEPENDENT (S)-NAD(P)H-HYDRATE DEHYDRATASE FAMILY MEMBER"/>
    <property type="match status" value="1"/>
</dbReference>